<evidence type="ECO:0000313" key="3">
    <source>
        <dbReference type="Proteomes" id="UP000195787"/>
    </source>
</evidence>
<organism evidence="2 3">
    <name type="scientific">Agrococcus casei LMG 22410</name>
    <dbReference type="NCBI Taxonomy" id="1255656"/>
    <lineage>
        <taxon>Bacteria</taxon>
        <taxon>Bacillati</taxon>
        <taxon>Actinomycetota</taxon>
        <taxon>Actinomycetes</taxon>
        <taxon>Micrococcales</taxon>
        <taxon>Microbacteriaceae</taxon>
        <taxon>Agrococcus</taxon>
    </lineage>
</organism>
<evidence type="ECO:0000256" key="1">
    <source>
        <dbReference type="ARBA" id="ARBA00023115"/>
    </source>
</evidence>
<dbReference type="PANTHER" id="PTHR43317:SF1">
    <property type="entry name" value="THERMOSPERMINE SYNTHASE ACAULIS5"/>
    <property type="match status" value="1"/>
</dbReference>
<evidence type="ECO:0000313" key="2">
    <source>
        <dbReference type="EMBL" id="SJM52505.1"/>
    </source>
</evidence>
<reference evidence="2 3" key="1">
    <citation type="submission" date="2017-02" db="EMBL/GenBank/DDBJ databases">
        <authorList>
            <person name="Peterson S.W."/>
        </authorList>
    </citation>
    <scope>NUCLEOTIDE SEQUENCE [LARGE SCALE GENOMIC DNA]</scope>
    <source>
        <strain evidence="2 3">LMG 22410</strain>
    </source>
</reference>
<dbReference type="AlphaFoldDB" id="A0A1R4F9C9"/>
<dbReference type="NCBIfam" id="NF037959">
    <property type="entry name" value="MFS_SpdSyn"/>
    <property type="match status" value="1"/>
</dbReference>
<dbReference type="InterPro" id="IPR029063">
    <property type="entry name" value="SAM-dependent_MTases_sf"/>
</dbReference>
<protein>
    <submittedName>
        <fullName evidence="2">Spermidine synthase</fullName>
        <ecNumber evidence="2">2.5.1.16</ecNumber>
    </submittedName>
</protein>
<name>A0A1R4F9C9_9MICO</name>
<dbReference type="GO" id="GO:0004766">
    <property type="term" value="F:spermidine synthase activity"/>
    <property type="evidence" value="ECO:0007669"/>
    <property type="project" value="UniProtKB-EC"/>
</dbReference>
<dbReference type="RefSeq" id="WP_086991109.1">
    <property type="nucleotide sequence ID" value="NZ_FUHU01000020.1"/>
</dbReference>
<dbReference type="GeneID" id="303172221"/>
<dbReference type="Proteomes" id="UP000195787">
    <property type="component" value="Unassembled WGS sequence"/>
</dbReference>
<keyword evidence="2" id="KW-0808">Transferase</keyword>
<dbReference type="SUPFAM" id="SSF53335">
    <property type="entry name" value="S-adenosyl-L-methionine-dependent methyltransferases"/>
    <property type="match status" value="1"/>
</dbReference>
<sequence>MTDKPALETRLSSGLRAEMRHSSYGGWQLVVDGTPQSHVDVERPKYLAYEYSRRIGYVIDALPAGPLTALHLGAGAMSLARYINAQRPGSRQQVLELEPALVDLVRGVAPLPKGASVRVRYGDARETLGNLPKGLKGTVDVVIVDIFAGSKTPGHVTSVEFYTLIRELLAPQGLVVTNIADGKGLVFARGQLATMEHVFGHAGAIADAGLLKGKRFGNIIGVAGTQFEVVDGLPPELGHELFPSKLVRGDELRRLIAGAPVITDANAIGSPDPDKRVFQARS</sequence>
<dbReference type="GO" id="GO:0006596">
    <property type="term" value="P:polyamine biosynthetic process"/>
    <property type="evidence" value="ECO:0007669"/>
    <property type="project" value="UniProtKB-KW"/>
</dbReference>
<dbReference type="OrthoDB" id="8221452at2"/>
<accession>A0A1R4F9C9</accession>
<keyword evidence="1" id="KW-0620">Polyamine biosynthesis</keyword>
<dbReference type="PANTHER" id="PTHR43317">
    <property type="entry name" value="THERMOSPERMINE SYNTHASE ACAULIS5"/>
    <property type="match status" value="1"/>
</dbReference>
<dbReference type="Gene3D" id="3.40.50.150">
    <property type="entry name" value="Vaccinia Virus protein VP39"/>
    <property type="match status" value="1"/>
</dbReference>
<dbReference type="EC" id="2.5.1.16" evidence="2"/>
<keyword evidence="3" id="KW-1185">Reference proteome</keyword>
<gene>
    <name evidence="2" type="ORF">CZ674_03245</name>
</gene>
<dbReference type="EMBL" id="FUHU01000020">
    <property type="protein sequence ID" value="SJM52505.1"/>
    <property type="molecule type" value="Genomic_DNA"/>
</dbReference>
<proteinExistence type="predicted"/>